<proteinExistence type="predicted"/>
<dbReference type="Proteomes" id="UP000326354">
    <property type="component" value="Chromosome"/>
</dbReference>
<dbReference type="EMBL" id="AP019860">
    <property type="protein sequence ID" value="BBM86850.1"/>
    <property type="molecule type" value="Genomic_DNA"/>
</dbReference>
<gene>
    <name evidence="2" type="ORF">UABAM_05247</name>
</gene>
<name>A0A5S9ITH5_UABAM</name>
<evidence type="ECO:0000313" key="2">
    <source>
        <dbReference type="EMBL" id="BBM86850.1"/>
    </source>
</evidence>
<keyword evidence="1" id="KW-0812">Transmembrane</keyword>
<protein>
    <submittedName>
        <fullName evidence="2">Uncharacterized protein</fullName>
    </submittedName>
</protein>
<feature type="transmembrane region" description="Helical" evidence="1">
    <location>
        <begin position="12"/>
        <end position="31"/>
    </location>
</feature>
<evidence type="ECO:0000313" key="3">
    <source>
        <dbReference type="Proteomes" id="UP000326354"/>
    </source>
</evidence>
<evidence type="ECO:0000256" key="1">
    <source>
        <dbReference type="SAM" id="Phobius"/>
    </source>
</evidence>
<dbReference type="AlphaFoldDB" id="A0A5S9ITH5"/>
<feature type="transmembrane region" description="Helical" evidence="1">
    <location>
        <begin position="51"/>
        <end position="69"/>
    </location>
</feature>
<keyword evidence="3" id="KW-1185">Reference proteome</keyword>
<accession>A0A5S9ITH5</accession>
<organism evidence="2 3">
    <name type="scientific">Uabimicrobium amorphum</name>
    <dbReference type="NCBI Taxonomy" id="2596890"/>
    <lineage>
        <taxon>Bacteria</taxon>
        <taxon>Pseudomonadati</taxon>
        <taxon>Planctomycetota</taxon>
        <taxon>Candidatus Uabimicrobiia</taxon>
        <taxon>Candidatus Uabimicrobiales</taxon>
        <taxon>Candidatus Uabimicrobiaceae</taxon>
        <taxon>Candidatus Uabimicrobium</taxon>
    </lineage>
</organism>
<dbReference type="KEGG" id="uam:UABAM_05247"/>
<dbReference type="RefSeq" id="WP_151970888.1">
    <property type="nucleotide sequence ID" value="NZ_AP019860.1"/>
</dbReference>
<keyword evidence="1" id="KW-1133">Transmembrane helix</keyword>
<reference evidence="2 3" key="1">
    <citation type="submission" date="2019-08" db="EMBL/GenBank/DDBJ databases">
        <title>Complete genome sequence of Candidatus Uab amorphum.</title>
        <authorList>
            <person name="Shiratori T."/>
            <person name="Suzuki S."/>
            <person name="Kakizawa Y."/>
            <person name="Ishida K."/>
        </authorList>
    </citation>
    <scope>NUCLEOTIDE SEQUENCE [LARGE SCALE GENOMIC DNA]</scope>
    <source>
        <strain evidence="2 3">SRT547</strain>
    </source>
</reference>
<keyword evidence="1" id="KW-0472">Membrane</keyword>
<sequence length="73" mass="8380">MIEVVLGKIKWFFVSNVGSFLIAAIILLFLISQGIRNEGMCKEEKNMRIRISLVLLIAIPLLLFVFFVTKFPH</sequence>